<evidence type="ECO:0000313" key="2">
    <source>
        <dbReference type="Proteomes" id="UP000886865"/>
    </source>
</evidence>
<proteinExistence type="predicted"/>
<gene>
    <name evidence="1" type="ORF">IAA86_06715</name>
</gene>
<name>A0A9D1FK65_9BACT</name>
<reference evidence="1" key="2">
    <citation type="journal article" date="2021" name="PeerJ">
        <title>Extensive microbial diversity within the chicken gut microbiome revealed by metagenomics and culture.</title>
        <authorList>
            <person name="Gilroy R."/>
            <person name="Ravi A."/>
            <person name="Getino M."/>
            <person name="Pursley I."/>
            <person name="Horton D.L."/>
            <person name="Alikhan N.F."/>
            <person name="Baker D."/>
            <person name="Gharbi K."/>
            <person name="Hall N."/>
            <person name="Watson M."/>
            <person name="Adriaenssens E.M."/>
            <person name="Foster-Nyarko E."/>
            <person name="Jarju S."/>
            <person name="Secka A."/>
            <person name="Antonio M."/>
            <person name="Oren A."/>
            <person name="Chaudhuri R.R."/>
            <person name="La Ragione R."/>
            <person name="Hildebrand F."/>
            <person name="Pallen M.J."/>
        </authorList>
    </citation>
    <scope>NUCLEOTIDE SEQUENCE</scope>
    <source>
        <strain evidence="1">CHK152-2871</strain>
    </source>
</reference>
<dbReference type="AlphaFoldDB" id="A0A9D1FK65"/>
<comment type="caution">
    <text evidence="1">The sequence shown here is derived from an EMBL/GenBank/DDBJ whole genome shotgun (WGS) entry which is preliminary data.</text>
</comment>
<dbReference type="Proteomes" id="UP000886865">
    <property type="component" value="Unassembled WGS sequence"/>
</dbReference>
<organism evidence="1 2">
    <name type="scientific">Candidatus Galligastranaerophilus intestinavium</name>
    <dbReference type="NCBI Taxonomy" id="2840836"/>
    <lineage>
        <taxon>Bacteria</taxon>
        <taxon>Candidatus Galligastranaerophilus</taxon>
    </lineage>
</organism>
<sequence length="163" mass="17900">MEVTKIADMGKNIYSSARTVAKGTCNQVKKSFKNPIVRSNAKNALPVAILTAGAFSAMSLLPNRKGDGKQGKLEKMSGKLASYAFAIAGFTKFFKVPTKDPKELEVIFKKAKIKDVLETLNTNKENIVAYIFMILGVRVVTNLLTKGLDEKVIEEFKPQKLGD</sequence>
<protein>
    <submittedName>
        <fullName evidence="1">Uncharacterized protein</fullName>
    </submittedName>
</protein>
<dbReference type="EMBL" id="DVJQ01000056">
    <property type="protein sequence ID" value="HIS74695.1"/>
    <property type="molecule type" value="Genomic_DNA"/>
</dbReference>
<evidence type="ECO:0000313" key="1">
    <source>
        <dbReference type="EMBL" id="HIS74695.1"/>
    </source>
</evidence>
<reference evidence="1" key="1">
    <citation type="submission" date="2020-10" db="EMBL/GenBank/DDBJ databases">
        <authorList>
            <person name="Gilroy R."/>
        </authorList>
    </citation>
    <scope>NUCLEOTIDE SEQUENCE</scope>
    <source>
        <strain evidence="1">CHK152-2871</strain>
    </source>
</reference>
<accession>A0A9D1FK65</accession>